<organism evidence="2 3">
    <name type="scientific">Actinomycetospora chlora</name>
    <dbReference type="NCBI Taxonomy" id="663608"/>
    <lineage>
        <taxon>Bacteria</taxon>
        <taxon>Bacillati</taxon>
        <taxon>Actinomycetota</taxon>
        <taxon>Actinomycetes</taxon>
        <taxon>Pseudonocardiales</taxon>
        <taxon>Pseudonocardiaceae</taxon>
        <taxon>Actinomycetospora</taxon>
    </lineage>
</organism>
<evidence type="ECO:0000313" key="3">
    <source>
        <dbReference type="Proteomes" id="UP001500928"/>
    </source>
</evidence>
<feature type="chain" id="PRO_5046769542" evidence="1">
    <location>
        <begin position="25"/>
        <end position="91"/>
    </location>
</feature>
<gene>
    <name evidence="2" type="ORF">GCM10023200_34030</name>
</gene>
<name>A0ABP9BJ13_9PSEU</name>
<protein>
    <submittedName>
        <fullName evidence="2">Uncharacterized protein</fullName>
    </submittedName>
</protein>
<comment type="caution">
    <text evidence="2">The sequence shown here is derived from an EMBL/GenBank/DDBJ whole genome shotgun (WGS) entry which is preliminary data.</text>
</comment>
<dbReference type="RefSeq" id="WP_345417403.1">
    <property type="nucleotide sequence ID" value="NZ_BAABHO010000027.1"/>
</dbReference>
<reference evidence="3" key="1">
    <citation type="journal article" date="2019" name="Int. J. Syst. Evol. Microbiol.">
        <title>The Global Catalogue of Microorganisms (GCM) 10K type strain sequencing project: providing services to taxonomists for standard genome sequencing and annotation.</title>
        <authorList>
            <consortium name="The Broad Institute Genomics Platform"/>
            <consortium name="The Broad Institute Genome Sequencing Center for Infectious Disease"/>
            <person name="Wu L."/>
            <person name="Ma J."/>
        </authorList>
    </citation>
    <scope>NUCLEOTIDE SEQUENCE [LARGE SCALE GENOMIC DNA]</scope>
    <source>
        <strain evidence="3">JCM 17979</strain>
    </source>
</reference>
<keyword evidence="3" id="KW-1185">Reference proteome</keyword>
<evidence type="ECO:0000256" key="1">
    <source>
        <dbReference type="SAM" id="SignalP"/>
    </source>
</evidence>
<sequence>MGRVIGIIIGLAVLFAIISNPVGAAQTTRNGLSNLGAAGEQVTTFLSSVVNNVAVSTSSSGGSTYTDSNGRTYYYPSGGVETGDGSTPIDR</sequence>
<feature type="signal peptide" evidence="1">
    <location>
        <begin position="1"/>
        <end position="24"/>
    </location>
</feature>
<keyword evidence="1" id="KW-0732">Signal</keyword>
<accession>A0ABP9BJ13</accession>
<evidence type="ECO:0000313" key="2">
    <source>
        <dbReference type="EMBL" id="GAA4795219.1"/>
    </source>
</evidence>
<dbReference type="EMBL" id="BAABHO010000027">
    <property type="protein sequence ID" value="GAA4795219.1"/>
    <property type="molecule type" value="Genomic_DNA"/>
</dbReference>
<proteinExistence type="predicted"/>
<dbReference type="Proteomes" id="UP001500928">
    <property type="component" value="Unassembled WGS sequence"/>
</dbReference>